<comment type="caution">
    <text evidence="2">The sequence shown here is derived from an EMBL/GenBank/DDBJ whole genome shotgun (WGS) entry which is preliminary data.</text>
</comment>
<reference evidence="2 3" key="1">
    <citation type="journal article" date="2023" name="Sci. Data">
        <title>Genome assembly of the Korean intertidal mud-creeper Batillaria attramentaria.</title>
        <authorList>
            <person name="Patra A.K."/>
            <person name="Ho P.T."/>
            <person name="Jun S."/>
            <person name="Lee S.J."/>
            <person name="Kim Y."/>
            <person name="Won Y.J."/>
        </authorList>
    </citation>
    <scope>NUCLEOTIDE SEQUENCE [LARGE SCALE GENOMIC DNA]</scope>
    <source>
        <strain evidence="2">Wonlab-2016</strain>
    </source>
</reference>
<evidence type="ECO:0000256" key="1">
    <source>
        <dbReference type="SAM" id="MobiDB-lite"/>
    </source>
</evidence>
<accession>A0ABD0LZ91</accession>
<evidence type="ECO:0000313" key="3">
    <source>
        <dbReference type="Proteomes" id="UP001519460"/>
    </source>
</evidence>
<dbReference type="AlphaFoldDB" id="A0ABD0LZ91"/>
<keyword evidence="3" id="KW-1185">Reference proteome</keyword>
<dbReference type="Proteomes" id="UP001519460">
    <property type="component" value="Unassembled WGS sequence"/>
</dbReference>
<organism evidence="2 3">
    <name type="scientific">Batillaria attramentaria</name>
    <dbReference type="NCBI Taxonomy" id="370345"/>
    <lineage>
        <taxon>Eukaryota</taxon>
        <taxon>Metazoa</taxon>
        <taxon>Spiralia</taxon>
        <taxon>Lophotrochozoa</taxon>
        <taxon>Mollusca</taxon>
        <taxon>Gastropoda</taxon>
        <taxon>Caenogastropoda</taxon>
        <taxon>Sorbeoconcha</taxon>
        <taxon>Cerithioidea</taxon>
        <taxon>Batillariidae</taxon>
        <taxon>Batillaria</taxon>
    </lineage>
</organism>
<dbReference type="EMBL" id="JACVVK020000013">
    <property type="protein sequence ID" value="KAK7504920.1"/>
    <property type="molecule type" value="Genomic_DNA"/>
</dbReference>
<evidence type="ECO:0000313" key="2">
    <source>
        <dbReference type="EMBL" id="KAK7504920.1"/>
    </source>
</evidence>
<proteinExistence type="predicted"/>
<feature type="non-terminal residue" evidence="2">
    <location>
        <position position="1"/>
    </location>
</feature>
<sequence>SVDKRVTYVWVCPEVAGVSDASSHPGVWDSMMNEVELVPHKIHATILPELSAGWTSSQSVSRELLLKAASESFIASSCGELCNLSRQCVYLSSKRASSQTSSVMRPDNVLIPPRDSPCPLVASGGEKAD</sequence>
<name>A0ABD0LZ91_9CAEN</name>
<feature type="region of interest" description="Disordered" evidence="1">
    <location>
        <begin position="96"/>
        <end position="129"/>
    </location>
</feature>
<protein>
    <submittedName>
        <fullName evidence="2">Uncharacterized protein</fullName>
    </submittedName>
</protein>
<gene>
    <name evidence="2" type="ORF">BaRGS_00003948</name>
</gene>
<feature type="non-terminal residue" evidence="2">
    <location>
        <position position="129"/>
    </location>
</feature>